<dbReference type="PANTHER" id="PTHR46169:SF15">
    <property type="entry name" value="INNER CENTROMERE PROTEIN A-LIKE ISOFORM X1-RELATED"/>
    <property type="match status" value="1"/>
</dbReference>
<sequence>MPCTSPSYLSKHLVTCAVKLQKQPKDQGLADVGVSGTGDVDARELTLMIQRVPQLCTVWCAEAAGPFSALGKQAHKGILHPMVIRNLPTRKAVSNDIGRLYTAVQEDLIESLKNHKGAITILLVEGDRIGVKLEATPLDFVQLQKSHTGEYLAKMVQAIVERFGIKDKICGIVTDNASNNGTMIETIESFRWPHFQGEPQWIRCFAHILNLIVQVILRPFGSHKKQRTLAPSEDYSDNGEDYVDPDEDIQLMNEDTSDVENKDSVNNEDVTTTDGALVADLINNDKTELKDNDIKELSEEEDKDRYTLKSCKATLAKFRAISQKLNKSPNSKAHLVKLCHDHECLKPHNVQRDDVRTRWNSTLVQLTGILRCSAAILEWQRDKRHGPSQEYHINQDNLKLAKDLVEVLQPFYKITLQVSTPGAARISDIVVFINQITGHLSLAISNQRDGYPPALRNACRGGLQLTNKYYTLTNCSPLYRVAMVLHPLFEDKYFKLAKWKPKWINKAIRLTREM</sequence>
<comment type="caution">
    <text evidence="1">The sequence shown here is derived from an EMBL/GenBank/DDBJ whole genome shotgun (WGS) entry which is preliminary data.</text>
</comment>
<dbReference type="PANTHER" id="PTHR46169">
    <property type="entry name" value="DNA REPLICATION-RELATED ELEMENT FACTOR, ISOFORM A"/>
    <property type="match status" value="1"/>
</dbReference>
<dbReference type="InterPro" id="IPR012337">
    <property type="entry name" value="RNaseH-like_sf"/>
</dbReference>
<evidence type="ECO:0008006" key="3">
    <source>
        <dbReference type="Google" id="ProtNLM"/>
    </source>
</evidence>
<dbReference type="STRING" id="1165861.A0A0L0W094"/>
<dbReference type="EMBL" id="AJIL01000010">
    <property type="protein sequence ID" value="KNF04939.1"/>
    <property type="molecule type" value="Genomic_DNA"/>
</dbReference>
<gene>
    <name evidence="1" type="ORF">PSTG_01994</name>
</gene>
<evidence type="ECO:0000313" key="1">
    <source>
        <dbReference type="EMBL" id="KNF04939.1"/>
    </source>
</evidence>
<accession>A0A0L0W094</accession>
<protein>
    <recommendedName>
        <fullName evidence="3">DUF659 domain-containing protein</fullName>
    </recommendedName>
</protein>
<organism evidence="1 2">
    <name type="scientific">Puccinia striiformis f. sp. tritici PST-78</name>
    <dbReference type="NCBI Taxonomy" id="1165861"/>
    <lineage>
        <taxon>Eukaryota</taxon>
        <taxon>Fungi</taxon>
        <taxon>Dikarya</taxon>
        <taxon>Basidiomycota</taxon>
        <taxon>Pucciniomycotina</taxon>
        <taxon>Pucciniomycetes</taxon>
        <taxon>Pucciniales</taxon>
        <taxon>Pucciniaceae</taxon>
        <taxon>Puccinia</taxon>
    </lineage>
</organism>
<keyword evidence="2" id="KW-1185">Reference proteome</keyword>
<dbReference type="GO" id="GO:0006357">
    <property type="term" value="P:regulation of transcription by RNA polymerase II"/>
    <property type="evidence" value="ECO:0007669"/>
    <property type="project" value="TreeGrafter"/>
</dbReference>
<reference evidence="2" key="1">
    <citation type="submission" date="2014-03" db="EMBL/GenBank/DDBJ databases">
        <title>The Genome Sequence of Puccinia striiformis f. sp. tritici PST-78.</title>
        <authorList>
            <consortium name="The Broad Institute Genome Sequencing Platform"/>
            <person name="Cuomo C."/>
            <person name="Hulbert S."/>
            <person name="Chen X."/>
            <person name="Walker B."/>
            <person name="Young S.K."/>
            <person name="Zeng Q."/>
            <person name="Gargeya S."/>
            <person name="Fitzgerald M."/>
            <person name="Haas B."/>
            <person name="Abouelleil A."/>
            <person name="Alvarado L."/>
            <person name="Arachchi H.M."/>
            <person name="Berlin A.M."/>
            <person name="Chapman S.B."/>
            <person name="Goldberg J."/>
            <person name="Griggs A."/>
            <person name="Gujja S."/>
            <person name="Hansen M."/>
            <person name="Howarth C."/>
            <person name="Imamovic A."/>
            <person name="Larimer J."/>
            <person name="McCowan C."/>
            <person name="Montmayeur A."/>
            <person name="Murphy C."/>
            <person name="Neiman D."/>
            <person name="Pearson M."/>
            <person name="Priest M."/>
            <person name="Roberts A."/>
            <person name="Saif S."/>
            <person name="Shea T."/>
            <person name="Sisk P."/>
            <person name="Sykes S."/>
            <person name="Wortman J."/>
            <person name="Nusbaum C."/>
            <person name="Birren B."/>
        </authorList>
    </citation>
    <scope>NUCLEOTIDE SEQUENCE [LARGE SCALE GENOMIC DNA]</scope>
    <source>
        <strain evidence="2">race PST-78</strain>
    </source>
</reference>
<evidence type="ECO:0000313" key="2">
    <source>
        <dbReference type="Proteomes" id="UP000054564"/>
    </source>
</evidence>
<name>A0A0L0W094_9BASI</name>
<proteinExistence type="predicted"/>
<dbReference type="GO" id="GO:0005634">
    <property type="term" value="C:nucleus"/>
    <property type="evidence" value="ECO:0007669"/>
    <property type="project" value="TreeGrafter"/>
</dbReference>
<dbReference type="AlphaFoldDB" id="A0A0L0W094"/>
<dbReference type="Proteomes" id="UP000054564">
    <property type="component" value="Unassembled WGS sequence"/>
</dbReference>
<dbReference type="InterPro" id="IPR052717">
    <property type="entry name" value="Vacuolar_transposase_reg"/>
</dbReference>
<dbReference type="SUPFAM" id="SSF53098">
    <property type="entry name" value="Ribonuclease H-like"/>
    <property type="match status" value="1"/>
</dbReference>